<evidence type="ECO:0000256" key="5">
    <source>
        <dbReference type="ARBA" id="ARBA00022737"/>
    </source>
</evidence>
<evidence type="ECO:0000256" key="2">
    <source>
        <dbReference type="ARBA" id="ARBA00010102"/>
    </source>
</evidence>
<keyword evidence="3" id="KW-0813">Transport</keyword>
<dbReference type="GO" id="GO:0031080">
    <property type="term" value="C:nuclear pore outer ring"/>
    <property type="evidence" value="ECO:0007669"/>
    <property type="project" value="TreeGrafter"/>
</dbReference>
<accession>M2VZW9</accession>
<dbReference type="RefSeq" id="XP_005705416.1">
    <property type="nucleotide sequence ID" value="XM_005705359.1"/>
</dbReference>
<comment type="similarity">
    <text evidence="2">Belongs to the WD repeat SEC13 family.</text>
</comment>
<dbReference type="PROSITE" id="PS50082">
    <property type="entry name" value="WD_REPEATS_2"/>
    <property type="match status" value="2"/>
</dbReference>
<gene>
    <name evidence="9" type="ORF">Gasu_36350</name>
</gene>
<keyword evidence="6" id="KW-0653">Protein transport</keyword>
<reference evidence="10" key="1">
    <citation type="journal article" date="2013" name="Science">
        <title>Gene transfer from bacteria and archaea facilitated evolution of an extremophilic eukaryote.</title>
        <authorList>
            <person name="Schonknecht G."/>
            <person name="Chen W.H."/>
            <person name="Ternes C.M."/>
            <person name="Barbier G.G."/>
            <person name="Shrestha R.P."/>
            <person name="Stanke M."/>
            <person name="Brautigam A."/>
            <person name="Baker B.J."/>
            <person name="Banfield J.F."/>
            <person name="Garavito R.M."/>
            <person name="Carr K."/>
            <person name="Wilkerson C."/>
            <person name="Rensing S.A."/>
            <person name="Gagneul D."/>
            <person name="Dickenson N.E."/>
            <person name="Oesterhelt C."/>
            <person name="Lercher M.J."/>
            <person name="Weber A.P."/>
        </authorList>
    </citation>
    <scope>NUCLEOTIDE SEQUENCE [LARGE SCALE GENOMIC DNA]</scope>
    <source>
        <strain evidence="10">074W</strain>
    </source>
</reference>
<name>M2VZW9_GALSU</name>
<evidence type="ECO:0000256" key="4">
    <source>
        <dbReference type="ARBA" id="ARBA00022574"/>
    </source>
</evidence>
<dbReference type="PANTHER" id="PTHR11024:SF3">
    <property type="entry name" value="NUCLEOPORIN SEH1"/>
    <property type="match status" value="1"/>
</dbReference>
<proteinExistence type="inferred from homology"/>
<dbReference type="AlphaFoldDB" id="M2VZW9"/>
<feature type="repeat" description="WD" evidence="8">
    <location>
        <begin position="265"/>
        <end position="297"/>
    </location>
</feature>
<evidence type="ECO:0000313" key="9">
    <source>
        <dbReference type="EMBL" id="EME28896.1"/>
    </source>
</evidence>
<keyword evidence="10" id="KW-1185">Reference proteome</keyword>
<comment type="subcellular location">
    <subcellularLocation>
        <location evidence="1">Nucleus envelope</location>
    </subcellularLocation>
</comment>
<dbReference type="OMA" id="HRAYENN"/>
<evidence type="ECO:0000256" key="7">
    <source>
        <dbReference type="ARBA" id="ARBA00023242"/>
    </source>
</evidence>
<dbReference type="STRING" id="130081.M2VZW9"/>
<evidence type="ECO:0000256" key="1">
    <source>
        <dbReference type="ARBA" id="ARBA00004259"/>
    </source>
</evidence>
<dbReference type="Proteomes" id="UP000030680">
    <property type="component" value="Unassembled WGS sequence"/>
</dbReference>
<evidence type="ECO:0000256" key="8">
    <source>
        <dbReference type="PROSITE-ProRule" id="PRU00221"/>
    </source>
</evidence>
<dbReference type="SMART" id="SM00320">
    <property type="entry name" value="WD40"/>
    <property type="match status" value="6"/>
</dbReference>
<dbReference type="GO" id="GO:1904263">
    <property type="term" value="P:positive regulation of TORC1 signaling"/>
    <property type="evidence" value="ECO:0007669"/>
    <property type="project" value="TreeGrafter"/>
</dbReference>
<evidence type="ECO:0000256" key="3">
    <source>
        <dbReference type="ARBA" id="ARBA00022448"/>
    </source>
</evidence>
<dbReference type="KEGG" id="gsl:Gasu_36350"/>
<dbReference type="GeneID" id="17087735"/>
<dbReference type="SUPFAM" id="SSF50978">
    <property type="entry name" value="WD40 repeat-like"/>
    <property type="match status" value="1"/>
</dbReference>
<keyword evidence="5" id="KW-0677">Repeat</keyword>
<evidence type="ECO:0000313" key="10">
    <source>
        <dbReference type="Proteomes" id="UP000030680"/>
    </source>
</evidence>
<dbReference type="PANTHER" id="PTHR11024">
    <property type="entry name" value="NUCLEAR PORE COMPLEX PROTEIN SEC13 / SEH1 FAMILY MEMBER"/>
    <property type="match status" value="1"/>
</dbReference>
<organism evidence="9 10">
    <name type="scientific">Galdieria sulphuraria</name>
    <name type="common">Red alga</name>
    <dbReference type="NCBI Taxonomy" id="130081"/>
    <lineage>
        <taxon>Eukaryota</taxon>
        <taxon>Rhodophyta</taxon>
        <taxon>Bangiophyceae</taxon>
        <taxon>Galdieriales</taxon>
        <taxon>Galdieriaceae</taxon>
        <taxon>Galdieria</taxon>
    </lineage>
</organism>
<protein>
    <submittedName>
        <fullName evidence="9">Transducin family protein / WD-40 repeat family protein</fullName>
    </submittedName>
</protein>
<dbReference type="GO" id="GO:0015031">
    <property type="term" value="P:protein transport"/>
    <property type="evidence" value="ECO:0007669"/>
    <property type="project" value="UniProtKB-KW"/>
</dbReference>
<evidence type="ECO:0000256" key="6">
    <source>
        <dbReference type="ARBA" id="ARBA00022927"/>
    </source>
</evidence>
<sequence>MMMDEEEEISVVQDMAYDYSGKRLATVSIDREICIWNKKDDWQRTYQWKAHEGPLFGVSWAHPCFGNILATGSYDKRVIIWEEPEASSSYSSSSMDKSTKGWTALAHLVDARDEVRQVQFAPPHLGLLLASGSADGYVRIYTCIDEADLHQWPLLTELDMDSPVVGMSWNPSVDSIPLIVVASHKDCRVWSMDNDTRRWTDWHLFRTSESDTADLSAVAWAPHVGRSFERIALGCEDGSILLFQFPRIQQGNKTNGHEMQPICRLNHGNERIVRLQWNMVGSILASSASDRMVRLWKALPQDGTRWNCFDVVHLNE</sequence>
<dbReference type="eggNOG" id="KOG2445">
    <property type="taxonomic scope" value="Eukaryota"/>
</dbReference>
<dbReference type="InterPro" id="IPR037363">
    <property type="entry name" value="Sec13/Seh1_fam"/>
</dbReference>
<dbReference type="Pfam" id="PF00400">
    <property type="entry name" value="WD40"/>
    <property type="match status" value="3"/>
</dbReference>
<keyword evidence="4 8" id="KW-0853">WD repeat</keyword>
<keyword evidence="7" id="KW-0539">Nucleus</keyword>
<dbReference type="Gene3D" id="2.130.10.10">
    <property type="entry name" value="YVTN repeat-like/Quinoprotein amine dehydrogenase"/>
    <property type="match status" value="1"/>
</dbReference>
<dbReference type="Gramene" id="EME28896">
    <property type="protein sequence ID" value="EME28896"/>
    <property type="gene ID" value="Gasu_36350"/>
</dbReference>
<dbReference type="GO" id="GO:0035859">
    <property type="term" value="C:Seh1-associated complex"/>
    <property type="evidence" value="ECO:0007669"/>
    <property type="project" value="TreeGrafter"/>
</dbReference>
<dbReference type="GO" id="GO:0005198">
    <property type="term" value="F:structural molecule activity"/>
    <property type="evidence" value="ECO:0007669"/>
    <property type="project" value="InterPro"/>
</dbReference>
<dbReference type="GO" id="GO:0034198">
    <property type="term" value="P:cellular response to amino acid starvation"/>
    <property type="evidence" value="ECO:0007669"/>
    <property type="project" value="TreeGrafter"/>
</dbReference>
<dbReference type="OrthoDB" id="364224at2759"/>
<dbReference type="InterPro" id="IPR015943">
    <property type="entry name" value="WD40/YVTN_repeat-like_dom_sf"/>
</dbReference>
<dbReference type="EMBL" id="KB454514">
    <property type="protein sequence ID" value="EME28896.1"/>
    <property type="molecule type" value="Genomic_DNA"/>
</dbReference>
<dbReference type="InterPro" id="IPR001680">
    <property type="entry name" value="WD40_rpt"/>
</dbReference>
<feature type="repeat" description="WD" evidence="8">
    <location>
        <begin position="48"/>
        <end position="91"/>
    </location>
</feature>
<dbReference type="InterPro" id="IPR036322">
    <property type="entry name" value="WD40_repeat_dom_sf"/>
</dbReference>